<sequence length="111" mass="12632">MRVVLRPASAGRKTVNIMTKRKKRHSPEQIVRKIQDADRILAQGGDVAAVLKELNVTEATYYRWRNHYGGLKAEDAKKLKALEKQNLQLKKLLAEAELEKAVLKELAEGHF</sequence>
<accession>A0A2L2BRG2</accession>
<proteinExistence type="predicted"/>
<evidence type="ECO:0000313" key="2">
    <source>
        <dbReference type="EMBL" id="AVG24251.1"/>
    </source>
</evidence>
<dbReference type="SUPFAM" id="SSF46689">
    <property type="entry name" value="Homeodomain-like"/>
    <property type="match status" value="1"/>
</dbReference>
<dbReference type="EMBL" id="CP026923">
    <property type="protein sequence ID" value="AVG24251.1"/>
    <property type="molecule type" value="Genomic_DNA"/>
</dbReference>
<dbReference type="GO" id="GO:0006313">
    <property type="term" value="P:DNA transposition"/>
    <property type="evidence" value="ECO:0007669"/>
    <property type="project" value="InterPro"/>
</dbReference>
<gene>
    <name evidence="2" type="ORF">C3B54_111304</name>
</gene>
<dbReference type="KEGG" id="psai:C3B54_111304"/>
<dbReference type="PANTHER" id="PTHR33609">
    <property type="entry name" value="LOW CALCIUM RESPONSE LOCUS PROTEIN S"/>
    <property type="match status" value="1"/>
</dbReference>
<dbReference type="Pfam" id="PF01527">
    <property type="entry name" value="HTH_Tnp_1"/>
    <property type="match status" value="1"/>
</dbReference>
<dbReference type="GO" id="GO:0004803">
    <property type="term" value="F:transposase activity"/>
    <property type="evidence" value="ECO:0007669"/>
    <property type="project" value="InterPro"/>
</dbReference>
<keyword evidence="1" id="KW-0175">Coiled coil</keyword>
<feature type="coiled-coil region" evidence="1">
    <location>
        <begin position="72"/>
        <end position="106"/>
    </location>
</feature>
<organism evidence="2 3">
    <name type="scientific">Pontimonas salivibrio</name>
    <dbReference type="NCBI Taxonomy" id="1159327"/>
    <lineage>
        <taxon>Bacteria</taxon>
        <taxon>Bacillati</taxon>
        <taxon>Actinomycetota</taxon>
        <taxon>Actinomycetes</taxon>
        <taxon>Micrococcales</taxon>
        <taxon>Microbacteriaceae</taxon>
        <taxon>Pontimonas</taxon>
    </lineage>
</organism>
<protein>
    <submittedName>
        <fullName evidence="2">Transposase-associated DNA binding protein TnpA</fullName>
    </submittedName>
</protein>
<evidence type="ECO:0000313" key="3">
    <source>
        <dbReference type="Proteomes" id="UP000243077"/>
    </source>
</evidence>
<evidence type="ECO:0000256" key="1">
    <source>
        <dbReference type="SAM" id="Coils"/>
    </source>
</evidence>
<dbReference type="AlphaFoldDB" id="A0A2L2BRG2"/>
<dbReference type="Proteomes" id="UP000243077">
    <property type="component" value="Chromosome"/>
</dbReference>
<dbReference type="PANTHER" id="PTHR33609:SF1">
    <property type="entry name" value="TRANSPOSASE"/>
    <property type="match status" value="1"/>
</dbReference>
<keyword evidence="3" id="KW-1185">Reference proteome</keyword>
<dbReference type="InterPro" id="IPR009057">
    <property type="entry name" value="Homeodomain-like_sf"/>
</dbReference>
<reference evidence="2 3" key="1">
    <citation type="submission" date="2018-02" db="EMBL/GenBank/DDBJ databases">
        <title>Complete genome of the streamlined marine actinobacterium Pontimonas salivibrio CL-TW6 adapted to coastal planktonic lifestype.</title>
        <authorList>
            <person name="Cho B.C."/>
            <person name="Hardies S.C."/>
            <person name="Jang G.I."/>
            <person name="Hwang C.Y."/>
        </authorList>
    </citation>
    <scope>NUCLEOTIDE SEQUENCE [LARGE SCALE GENOMIC DNA]</scope>
    <source>
        <strain evidence="2 3">CL-TW6</strain>
    </source>
</reference>
<name>A0A2L2BRG2_9MICO</name>
<dbReference type="GO" id="GO:0003677">
    <property type="term" value="F:DNA binding"/>
    <property type="evidence" value="ECO:0007669"/>
    <property type="project" value="InterPro"/>
</dbReference>
<dbReference type="InterPro" id="IPR052546">
    <property type="entry name" value="Transposase_8_domain"/>
</dbReference>
<dbReference type="InterPro" id="IPR002514">
    <property type="entry name" value="Transposase_8"/>
</dbReference>